<name>A0ACA9R9L1_9GLOM</name>
<evidence type="ECO:0000313" key="2">
    <source>
        <dbReference type="Proteomes" id="UP000789525"/>
    </source>
</evidence>
<feature type="non-terminal residue" evidence="1">
    <location>
        <position position="1"/>
    </location>
</feature>
<reference evidence="1" key="1">
    <citation type="submission" date="2021-06" db="EMBL/GenBank/DDBJ databases">
        <authorList>
            <person name="Kallberg Y."/>
            <person name="Tangrot J."/>
            <person name="Rosling A."/>
        </authorList>
    </citation>
    <scope>NUCLEOTIDE SEQUENCE</scope>
    <source>
        <strain evidence="1">CL356</strain>
    </source>
</reference>
<organism evidence="1 2">
    <name type="scientific">Acaulospora colombiana</name>
    <dbReference type="NCBI Taxonomy" id="27376"/>
    <lineage>
        <taxon>Eukaryota</taxon>
        <taxon>Fungi</taxon>
        <taxon>Fungi incertae sedis</taxon>
        <taxon>Mucoromycota</taxon>
        <taxon>Glomeromycotina</taxon>
        <taxon>Glomeromycetes</taxon>
        <taxon>Diversisporales</taxon>
        <taxon>Acaulosporaceae</taxon>
        <taxon>Acaulospora</taxon>
    </lineage>
</organism>
<comment type="caution">
    <text evidence="1">The sequence shown here is derived from an EMBL/GenBank/DDBJ whole genome shotgun (WGS) entry which is preliminary data.</text>
</comment>
<keyword evidence="2" id="KW-1185">Reference proteome</keyword>
<sequence length="84" mass="9523">NQEELEISEEIATFQADDFFSFEVPEGKFQLVYDYTFLCALPPTLRQEWSKRMSEIISAGGILIALMFPISDHTDGPPYALSES</sequence>
<evidence type="ECO:0000313" key="1">
    <source>
        <dbReference type="EMBL" id="CAG8783435.1"/>
    </source>
</evidence>
<dbReference type="Proteomes" id="UP000789525">
    <property type="component" value="Unassembled WGS sequence"/>
</dbReference>
<protein>
    <submittedName>
        <fullName evidence="1">3251_t:CDS:1</fullName>
    </submittedName>
</protein>
<accession>A0ACA9R9L1</accession>
<proteinExistence type="predicted"/>
<gene>
    <name evidence="1" type="ORF">ACOLOM_LOCUS14422</name>
</gene>
<feature type="non-terminal residue" evidence="1">
    <location>
        <position position="84"/>
    </location>
</feature>
<dbReference type="EMBL" id="CAJVPT010073843">
    <property type="protein sequence ID" value="CAG8783435.1"/>
    <property type="molecule type" value="Genomic_DNA"/>
</dbReference>